<organism evidence="2 3">
    <name type="scientific">Cylindrotheca closterium</name>
    <dbReference type="NCBI Taxonomy" id="2856"/>
    <lineage>
        <taxon>Eukaryota</taxon>
        <taxon>Sar</taxon>
        <taxon>Stramenopiles</taxon>
        <taxon>Ochrophyta</taxon>
        <taxon>Bacillariophyta</taxon>
        <taxon>Bacillariophyceae</taxon>
        <taxon>Bacillariophycidae</taxon>
        <taxon>Bacillariales</taxon>
        <taxon>Bacillariaceae</taxon>
        <taxon>Cylindrotheca</taxon>
    </lineage>
</organism>
<feature type="compositionally biased region" description="Basic and acidic residues" evidence="1">
    <location>
        <begin position="360"/>
        <end position="385"/>
    </location>
</feature>
<gene>
    <name evidence="2" type="ORF">CYCCA115_LOCUS17106</name>
</gene>
<feature type="region of interest" description="Disordered" evidence="1">
    <location>
        <begin position="51"/>
        <end position="73"/>
    </location>
</feature>
<feature type="region of interest" description="Disordered" evidence="1">
    <location>
        <begin position="110"/>
        <end position="129"/>
    </location>
</feature>
<evidence type="ECO:0000256" key="1">
    <source>
        <dbReference type="SAM" id="MobiDB-lite"/>
    </source>
</evidence>
<feature type="compositionally biased region" description="Acidic residues" evidence="1">
    <location>
        <begin position="110"/>
        <end position="121"/>
    </location>
</feature>
<feature type="compositionally biased region" description="Polar residues" evidence="1">
    <location>
        <begin position="237"/>
        <end position="248"/>
    </location>
</feature>
<feature type="compositionally biased region" description="Low complexity" evidence="1">
    <location>
        <begin position="390"/>
        <end position="406"/>
    </location>
</feature>
<dbReference type="EMBL" id="CAKOGP040001969">
    <property type="protein sequence ID" value="CAJ1958268.1"/>
    <property type="molecule type" value="Genomic_DNA"/>
</dbReference>
<protein>
    <submittedName>
        <fullName evidence="2">Uncharacterized protein</fullName>
    </submittedName>
</protein>
<feature type="region of interest" description="Disordered" evidence="1">
    <location>
        <begin position="137"/>
        <end position="263"/>
    </location>
</feature>
<sequence length="415" mass="45839">MNFEEINSQSFSVLFNEDDYEIDISINRKESESRRGPGMLKKAVSIRSLMMGKSQSEEETALLTDNSHGADSEMEDHQVVVTTTKQGESSSALADLIYGDDEAAYVSDLSDEEGNFDEPEAATDQATKDAKIAQRSFKRRSHRVGLARGGSSSRLLVADSRTNSEKSLVKDPGSHQRRRPGLTRDGSSSRLLADSCRSAGRGGLPRGGSSSRLLADCRSSSHRSLVSNPAQRRRQRSMQTRPQQGSRRSTGHRRTQSSRTPSKDTLQIIENALRRKPSQFVGAQNAEFEMPLKAPSPRRLKTSKSSSDIWETPGSLNEAVRRSRSACTMLGDLVPVAPKRLPSSRNLVASDGHRRGRKSTCSDKSNEEEDNRRQQWRSKSTERRLKGTKLLSPTPTRSTLSSSCSRNGGRLSQLS</sequence>
<accession>A0AAD2PVZ3</accession>
<dbReference type="Proteomes" id="UP001295423">
    <property type="component" value="Unassembled WGS sequence"/>
</dbReference>
<feature type="region of interest" description="Disordered" evidence="1">
    <location>
        <begin position="341"/>
        <end position="415"/>
    </location>
</feature>
<evidence type="ECO:0000313" key="3">
    <source>
        <dbReference type="Proteomes" id="UP001295423"/>
    </source>
</evidence>
<proteinExistence type="predicted"/>
<reference evidence="2" key="1">
    <citation type="submission" date="2023-08" db="EMBL/GenBank/DDBJ databases">
        <authorList>
            <person name="Audoor S."/>
            <person name="Bilcke G."/>
        </authorList>
    </citation>
    <scope>NUCLEOTIDE SEQUENCE</scope>
</reference>
<feature type="region of interest" description="Disordered" evidence="1">
    <location>
        <begin position="292"/>
        <end position="312"/>
    </location>
</feature>
<comment type="caution">
    <text evidence="2">The sequence shown here is derived from an EMBL/GenBank/DDBJ whole genome shotgun (WGS) entry which is preliminary data.</text>
</comment>
<feature type="compositionally biased region" description="Basic and acidic residues" evidence="1">
    <location>
        <begin position="162"/>
        <end position="174"/>
    </location>
</feature>
<dbReference type="AlphaFoldDB" id="A0AAD2PVZ3"/>
<name>A0AAD2PVZ3_9STRA</name>
<evidence type="ECO:0000313" key="2">
    <source>
        <dbReference type="EMBL" id="CAJ1958268.1"/>
    </source>
</evidence>
<keyword evidence="3" id="KW-1185">Reference proteome</keyword>